<evidence type="ECO:0000313" key="8">
    <source>
        <dbReference type="Proteomes" id="UP001633002"/>
    </source>
</evidence>
<keyword evidence="4" id="KW-0732">Signal</keyword>
<comment type="similarity">
    <text evidence="2">Belongs to the glycosyl hydrolase 3 family.</text>
</comment>
<comment type="catalytic activity">
    <reaction evidence="1">
        <text>Hydrolysis of terminal, non-reducing beta-D-glucosyl residues with release of beta-D-glucose.</text>
        <dbReference type="EC" id="3.2.1.21"/>
    </reaction>
</comment>
<dbReference type="PANTHER" id="PTHR30620">
    <property type="entry name" value="PERIPLASMIC BETA-GLUCOSIDASE-RELATED"/>
    <property type="match status" value="1"/>
</dbReference>
<dbReference type="EC" id="3.2.1.21" evidence="3"/>
<keyword evidence="8" id="KW-1185">Reference proteome</keyword>
<keyword evidence="6" id="KW-0326">Glycosidase</keyword>
<reference evidence="7 8" key="1">
    <citation type="submission" date="2024-09" db="EMBL/GenBank/DDBJ databases">
        <title>Chromosome-scale assembly of Riccia sorocarpa.</title>
        <authorList>
            <person name="Paukszto L."/>
        </authorList>
    </citation>
    <scope>NUCLEOTIDE SEQUENCE [LARGE SCALE GENOMIC DNA]</scope>
    <source>
        <strain evidence="7">LP-2024</strain>
        <tissue evidence="7">Aerial parts of the thallus</tissue>
    </source>
</reference>
<gene>
    <name evidence="7" type="ORF">R1sor_023992</name>
</gene>
<comment type="caution">
    <text evidence="7">The sequence shown here is derived from an EMBL/GenBank/DDBJ whole genome shotgun (WGS) entry which is preliminary data.</text>
</comment>
<evidence type="ECO:0000256" key="3">
    <source>
        <dbReference type="ARBA" id="ARBA00012744"/>
    </source>
</evidence>
<organism evidence="7 8">
    <name type="scientific">Riccia sorocarpa</name>
    <dbReference type="NCBI Taxonomy" id="122646"/>
    <lineage>
        <taxon>Eukaryota</taxon>
        <taxon>Viridiplantae</taxon>
        <taxon>Streptophyta</taxon>
        <taxon>Embryophyta</taxon>
        <taxon>Marchantiophyta</taxon>
        <taxon>Marchantiopsida</taxon>
        <taxon>Marchantiidae</taxon>
        <taxon>Marchantiales</taxon>
        <taxon>Ricciaceae</taxon>
        <taxon>Riccia</taxon>
    </lineage>
</organism>
<accession>A0ABD3GQS1</accession>
<dbReference type="InterPro" id="IPR036881">
    <property type="entry name" value="Glyco_hydro_3_C_sf"/>
</dbReference>
<sequence>MHEHILLTTEAVQKSLVLLEVGQEGNPLLPLNKYASKIIVTGSHADDIGSQCGGWVITCQGSTGTITNETTSLKAIKSTVNLNTQVIMSSILSQDLPRDMKQNMPLLW</sequence>
<evidence type="ECO:0000313" key="7">
    <source>
        <dbReference type="EMBL" id="KAL3681036.1"/>
    </source>
</evidence>
<evidence type="ECO:0000256" key="4">
    <source>
        <dbReference type="ARBA" id="ARBA00022729"/>
    </source>
</evidence>
<dbReference type="SUPFAM" id="SSF52279">
    <property type="entry name" value="Beta-D-glucan exohydrolase, C-terminal domain"/>
    <property type="match status" value="1"/>
</dbReference>
<protein>
    <recommendedName>
        <fullName evidence="3">beta-glucosidase</fullName>
        <ecNumber evidence="3">3.2.1.21</ecNumber>
    </recommendedName>
</protein>
<evidence type="ECO:0000256" key="6">
    <source>
        <dbReference type="ARBA" id="ARBA00023295"/>
    </source>
</evidence>
<evidence type="ECO:0000256" key="5">
    <source>
        <dbReference type="ARBA" id="ARBA00022801"/>
    </source>
</evidence>
<evidence type="ECO:0000256" key="1">
    <source>
        <dbReference type="ARBA" id="ARBA00000448"/>
    </source>
</evidence>
<dbReference type="InterPro" id="IPR051915">
    <property type="entry name" value="Cellulose_Degrad_GH3"/>
</dbReference>
<keyword evidence="5" id="KW-0378">Hydrolase</keyword>
<dbReference type="GO" id="GO:0008422">
    <property type="term" value="F:beta-glucosidase activity"/>
    <property type="evidence" value="ECO:0007669"/>
    <property type="project" value="UniProtKB-EC"/>
</dbReference>
<dbReference type="Proteomes" id="UP001633002">
    <property type="component" value="Unassembled WGS sequence"/>
</dbReference>
<dbReference type="Gene3D" id="3.40.50.1700">
    <property type="entry name" value="Glycoside hydrolase family 3 C-terminal domain"/>
    <property type="match status" value="1"/>
</dbReference>
<dbReference type="EMBL" id="JBJQOH010000007">
    <property type="protein sequence ID" value="KAL3681036.1"/>
    <property type="molecule type" value="Genomic_DNA"/>
</dbReference>
<dbReference type="AlphaFoldDB" id="A0ABD3GQS1"/>
<name>A0ABD3GQS1_9MARC</name>
<proteinExistence type="inferred from homology"/>
<evidence type="ECO:0000256" key="2">
    <source>
        <dbReference type="ARBA" id="ARBA00005336"/>
    </source>
</evidence>
<dbReference type="PANTHER" id="PTHR30620:SF16">
    <property type="entry name" value="LYSOSOMAL BETA GLUCOSIDASE"/>
    <property type="match status" value="1"/>
</dbReference>